<organism evidence="3">
    <name type="scientific">Hyalomma excavatum</name>
    <dbReference type="NCBI Taxonomy" id="257692"/>
    <lineage>
        <taxon>Eukaryota</taxon>
        <taxon>Metazoa</taxon>
        <taxon>Ecdysozoa</taxon>
        <taxon>Arthropoda</taxon>
        <taxon>Chelicerata</taxon>
        <taxon>Arachnida</taxon>
        <taxon>Acari</taxon>
        <taxon>Parasitiformes</taxon>
        <taxon>Ixodida</taxon>
        <taxon>Ixodoidea</taxon>
        <taxon>Ixodidae</taxon>
        <taxon>Hyalomminae</taxon>
        <taxon>Hyalomma</taxon>
    </lineage>
</organism>
<name>A0A131XF86_9ACAR</name>
<evidence type="ECO:0000256" key="2">
    <source>
        <dbReference type="ARBA" id="ARBA00022700"/>
    </source>
</evidence>
<accession>A0A131XF86</accession>
<proteinExistence type="evidence at transcript level"/>
<protein>
    <submittedName>
        <fullName evidence="3">Uncharacterized protein</fullName>
    </submittedName>
</protein>
<reference evidence="3" key="1">
    <citation type="journal article" date="2017" name="Ticks Tick Borne Dis.">
        <title>An insight into the sialome of Hyalomma excavatum.</title>
        <authorList>
            <person name="Ribeiro J.M."/>
            <person name="Slovak M."/>
            <person name="Francischetti I.M."/>
        </authorList>
    </citation>
    <scope>NUCLEOTIDE SEQUENCE</scope>
    <source>
        <strain evidence="3">Samish</strain>
        <tissue evidence="3">Salivary glands</tissue>
    </source>
</reference>
<dbReference type="GO" id="GO:0009968">
    <property type="term" value="P:negative regulation of signal transduction"/>
    <property type="evidence" value="ECO:0007669"/>
    <property type="project" value="UniProtKB-KW"/>
</dbReference>
<dbReference type="InterPro" id="IPR026512">
    <property type="entry name" value="RGS7BP/RGS9BP"/>
</dbReference>
<sequence length="203" mass="22896">MATGSTRDQHKLIEELNVGVALFRDVLLSVSSAQDGPELRQRIRTLRQRCVQACVDAAHLLLPHIRSAVSDGIPVDSQQLVNLVCCTQMLLRELTKCRALLVAHKMDMRDFSEPVGPPGGVAVLDKLVLWRPPPKDYHLEELRSIDRDAETVRSVLAEMQEFMPHESNCKNLIEEGLFKWRRKGGLYGQLGHHLCCLCRSHIS</sequence>
<evidence type="ECO:0000313" key="3">
    <source>
        <dbReference type="EMBL" id="JAP64788.1"/>
    </source>
</evidence>
<dbReference type="PANTHER" id="PTHR21029">
    <property type="entry name" value="R-SEVEN BINDING PROTEIN (R7BP) HOMOLOG"/>
    <property type="match status" value="1"/>
</dbReference>
<comment type="similarity">
    <text evidence="1">Belongs to the RGS7BP/RGS9BP family.</text>
</comment>
<keyword evidence="2" id="KW-0734">Signal transduction inhibitor</keyword>
<dbReference type="AlphaFoldDB" id="A0A131XF86"/>
<evidence type="ECO:0000256" key="1">
    <source>
        <dbReference type="ARBA" id="ARBA00007457"/>
    </source>
</evidence>
<dbReference type="EMBL" id="GEFH01003793">
    <property type="protein sequence ID" value="JAP64788.1"/>
    <property type="molecule type" value="mRNA"/>
</dbReference>